<dbReference type="SMART" id="SM00448">
    <property type="entry name" value="REC"/>
    <property type="match status" value="2"/>
</dbReference>
<evidence type="ECO:0000313" key="6">
    <source>
        <dbReference type="EMBL" id="MDN3609218.1"/>
    </source>
</evidence>
<dbReference type="SMART" id="SM00267">
    <property type="entry name" value="GGDEF"/>
    <property type="match status" value="1"/>
</dbReference>
<keyword evidence="7" id="KW-1185">Reference proteome</keyword>
<dbReference type="SUPFAM" id="SSF52172">
    <property type="entry name" value="CheY-like"/>
    <property type="match status" value="2"/>
</dbReference>
<dbReference type="Gene3D" id="3.30.70.270">
    <property type="match status" value="1"/>
</dbReference>
<gene>
    <name evidence="6" type="ORF">QWZ16_05700</name>
</gene>
<feature type="domain" description="Response regulatory" evidence="4">
    <location>
        <begin position="125"/>
        <end position="242"/>
    </location>
</feature>
<dbReference type="InterPro" id="IPR029787">
    <property type="entry name" value="Nucleotide_cyclase"/>
</dbReference>
<dbReference type="PANTHER" id="PTHR45138">
    <property type="entry name" value="REGULATORY COMPONENTS OF SENSORY TRANSDUCTION SYSTEM"/>
    <property type="match status" value="1"/>
</dbReference>
<dbReference type="SUPFAM" id="SSF55073">
    <property type="entry name" value="Nucleotide cyclase"/>
    <property type="match status" value="1"/>
</dbReference>
<dbReference type="RefSeq" id="WP_170882336.1">
    <property type="nucleotide sequence ID" value="NZ_JABEYA020000002.1"/>
</dbReference>
<dbReference type="PROSITE" id="PS50110">
    <property type="entry name" value="RESPONSE_REGULATORY"/>
    <property type="match status" value="2"/>
</dbReference>
<feature type="modified residue" description="4-aspartylphosphate" evidence="3">
    <location>
        <position position="175"/>
    </location>
</feature>
<name>A0ABT8BT00_9VIBR</name>
<comment type="catalytic activity">
    <reaction evidence="2">
        <text>2 GTP = 3',3'-c-di-GMP + 2 diphosphate</text>
        <dbReference type="Rhea" id="RHEA:24898"/>
        <dbReference type="ChEBI" id="CHEBI:33019"/>
        <dbReference type="ChEBI" id="CHEBI:37565"/>
        <dbReference type="ChEBI" id="CHEBI:58805"/>
        <dbReference type="EC" id="2.7.7.65"/>
    </reaction>
</comment>
<dbReference type="Pfam" id="PF00990">
    <property type="entry name" value="GGDEF"/>
    <property type="match status" value="1"/>
</dbReference>
<dbReference type="InterPro" id="IPR011006">
    <property type="entry name" value="CheY-like_superfamily"/>
</dbReference>
<dbReference type="PROSITE" id="PS50887">
    <property type="entry name" value="GGDEF"/>
    <property type="match status" value="1"/>
</dbReference>
<dbReference type="InterPro" id="IPR043128">
    <property type="entry name" value="Rev_trsase/Diguanyl_cyclase"/>
</dbReference>
<evidence type="ECO:0000313" key="7">
    <source>
        <dbReference type="Proteomes" id="UP001238540"/>
    </source>
</evidence>
<dbReference type="EC" id="2.7.7.65" evidence="1"/>
<dbReference type="NCBIfam" id="TIGR00254">
    <property type="entry name" value="GGDEF"/>
    <property type="match status" value="1"/>
</dbReference>
<dbReference type="Gene3D" id="3.40.50.2300">
    <property type="match status" value="2"/>
</dbReference>
<feature type="modified residue" description="4-aspartylphosphate" evidence="3">
    <location>
        <position position="54"/>
    </location>
</feature>
<sequence>MTHKVLVVEDSRAYRNYVTQQLKSIGCHVIGCESYAETLQALDEHHHFHFAVLDYCLPDAQDGEVIDLVLSRKQKVIVLTATFGEKYRERFIAKGVMDYILKDSMASISYLVPLAKRLINNVNHHALVVDDSQMVRKHVTQLLEHQYIKTTQAQNGSEALHRLADTPDISFVITDHDMPGKDGIALTREVRQMYDKNSLAILGLSGSADRTITARFLKAGANDFLHKPFNQEEFYCRVHQLLDMKEATDELNKLANQDVLTGLWNRRFLFNQSCTAGHARFIAMVDVDYFKRINDTFGHDAGDTALKVIADLLTHYFPDDVVVRFGGEEFCIQTYATLDEFVTRLEKMRQRIETNIISYEGKDIMFTISIGVCSLGGPLEQQIKVADDRLYVAKSRGRNQIIATE</sequence>
<organism evidence="6 7">
    <name type="scientific">Vibrio ostreicida</name>
    <dbReference type="NCBI Taxonomy" id="526588"/>
    <lineage>
        <taxon>Bacteria</taxon>
        <taxon>Pseudomonadati</taxon>
        <taxon>Pseudomonadota</taxon>
        <taxon>Gammaproteobacteria</taxon>
        <taxon>Vibrionales</taxon>
        <taxon>Vibrionaceae</taxon>
        <taxon>Vibrio</taxon>
    </lineage>
</organism>
<comment type="caution">
    <text evidence="6">The sequence shown here is derived from an EMBL/GenBank/DDBJ whole genome shotgun (WGS) entry which is preliminary data.</text>
</comment>
<dbReference type="Pfam" id="PF00072">
    <property type="entry name" value="Response_reg"/>
    <property type="match status" value="2"/>
</dbReference>
<dbReference type="EMBL" id="JAUFQC010000001">
    <property type="protein sequence ID" value="MDN3609218.1"/>
    <property type="molecule type" value="Genomic_DNA"/>
</dbReference>
<feature type="domain" description="GGDEF" evidence="5">
    <location>
        <begin position="278"/>
        <end position="405"/>
    </location>
</feature>
<dbReference type="InterPro" id="IPR050469">
    <property type="entry name" value="Diguanylate_Cyclase"/>
</dbReference>
<dbReference type="PANTHER" id="PTHR45138:SF9">
    <property type="entry name" value="DIGUANYLATE CYCLASE DGCM-RELATED"/>
    <property type="match status" value="1"/>
</dbReference>
<evidence type="ECO:0000256" key="1">
    <source>
        <dbReference type="ARBA" id="ARBA00012528"/>
    </source>
</evidence>
<protein>
    <recommendedName>
        <fullName evidence="1">diguanylate cyclase</fullName>
        <ecNumber evidence="1">2.7.7.65</ecNumber>
    </recommendedName>
</protein>
<accession>A0ABT8BT00</accession>
<evidence type="ECO:0000259" key="5">
    <source>
        <dbReference type="PROSITE" id="PS50887"/>
    </source>
</evidence>
<feature type="domain" description="Response regulatory" evidence="4">
    <location>
        <begin position="4"/>
        <end position="117"/>
    </location>
</feature>
<evidence type="ECO:0000259" key="4">
    <source>
        <dbReference type="PROSITE" id="PS50110"/>
    </source>
</evidence>
<proteinExistence type="predicted"/>
<evidence type="ECO:0000256" key="3">
    <source>
        <dbReference type="PROSITE-ProRule" id="PRU00169"/>
    </source>
</evidence>
<dbReference type="CDD" id="cd01949">
    <property type="entry name" value="GGDEF"/>
    <property type="match status" value="1"/>
</dbReference>
<dbReference type="InterPro" id="IPR001789">
    <property type="entry name" value="Sig_transdc_resp-reg_receiver"/>
</dbReference>
<keyword evidence="3" id="KW-0597">Phosphoprotein</keyword>
<dbReference type="Proteomes" id="UP001238540">
    <property type="component" value="Unassembled WGS sequence"/>
</dbReference>
<dbReference type="InterPro" id="IPR000160">
    <property type="entry name" value="GGDEF_dom"/>
</dbReference>
<evidence type="ECO:0000256" key="2">
    <source>
        <dbReference type="ARBA" id="ARBA00034247"/>
    </source>
</evidence>
<reference evidence="7" key="1">
    <citation type="journal article" date="2019" name="Int. J. Syst. Evol. Microbiol.">
        <title>The Global Catalogue of Microorganisms (GCM) 10K type strain sequencing project: providing services to taxonomists for standard genome sequencing and annotation.</title>
        <authorList>
            <consortium name="The Broad Institute Genomics Platform"/>
            <consortium name="The Broad Institute Genome Sequencing Center for Infectious Disease"/>
            <person name="Wu L."/>
            <person name="Ma J."/>
        </authorList>
    </citation>
    <scope>NUCLEOTIDE SEQUENCE [LARGE SCALE GENOMIC DNA]</scope>
    <source>
        <strain evidence="7">CECT 7398</strain>
    </source>
</reference>